<reference evidence="3" key="1">
    <citation type="submission" date="2021-06" db="EMBL/GenBank/DDBJ databases">
        <authorList>
            <person name="Kallberg Y."/>
            <person name="Tangrot J."/>
            <person name="Rosling A."/>
        </authorList>
    </citation>
    <scope>NUCLEOTIDE SEQUENCE</scope>
    <source>
        <strain evidence="3">FL130A</strain>
    </source>
</reference>
<dbReference type="Proteomes" id="UP000789508">
    <property type="component" value="Unassembled WGS sequence"/>
</dbReference>
<dbReference type="OrthoDB" id="10539034at2759"/>
<name>A0A9N8ZJU1_9GLOM</name>
<feature type="transmembrane region" description="Helical" evidence="2">
    <location>
        <begin position="125"/>
        <end position="147"/>
    </location>
</feature>
<feature type="region of interest" description="Disordered" evidence="1">
    <location>
        <begin position="12"/>
        <end position="35"/>
    </location>
</feature>
<proteinExistence type="predicted"/>
<keyword evidence="2" id="KW-1133">Transmembrane helix</keyword>
<feature type="compositionally biased region" description="Basic and acidic residues" evidence="1">
    <location>
        <begin position="21"/>
        <end position="32"/>
    </location>
</feature>
<organism evidence="3 4">
    <name type="scientific">Ambispora leptoticha</name>
    <dbReference type="NCBI Taxonomy" id="144679"/>
    <lineage>
        <taxon>Eukaryota</taxon>
        <taxon>Fungi</taxon>
        <taxon>Fungi incertae sedis</taxon>
        <taxon>Mucoromycota</taxon>
        <taxon>Glomeromycotina</taxon>
        <taxon>Glomeromycetes</taxon>
        <taxon>Archaeosporales</taxon>
        <taxon>Ambisporaceae</taxon>
        <taxon>Ambispora</taxon>
    </lineage>
</organism>
<comment type="caution">
    <text evidence="3">The sequence shown here is derived from an EMBL/GenBank/DDBJ whole genome shotgun (WGS) entry which is preliminary data.</text>
</comment>
<evidence type="ECO:0000313" key="3">
    <source>
        <dbReference type="EMBL" id="CAG8498022.1"/>
    </source>
</evidence>
<evidence type="ECO:0000313" key="4">
    <source>
        <dbReference type="Proteomes" id="UP000789508"/>
    </source>
</evidence>
<dbReference type="EMBL" id="CAJVPS010000610">
    <property type="protein sequence ID" value="CAG8498022.1"/>
    <property type="molecule type" value="Genomic_DNA"/>
</dbReference>
<accession>A0A9N8ZJU1</accession>
<gene>
    <name evidence="3" type="ORF">ALEPTO_LOCUS3338</name>
</gene>
<keyword evidence="2" id="KW-0472">Membrane</keyword>
<evidence type="ECO:0000256" key="1">
    <source>
        <dbReference type="SAM" id="MobiDB-lite"/>
    </source>
</evidence>
<evidence type="ECO:0000256" key="2">
    <source>
        <dbReference type="SAM" id="Phobius"/>
    </source>
</evidence>
<dbReference type="AlphaFoldDB" id="A0A9N8ZJU1"/>
<protein>
    <submittedName>
        <fullName evidence="3">13434_t:CDS:1</fullName>
    </submittedName>
</protein>
<keyword evidence="2" id="KW-0812">Transmembrane</keyword>
<sequence length="199" mass="23690">MQGALNIELDYLSTPPQPNELQHEQQSHDQHEGQQSNNLVDTFAITIPPPTYLSRDCIFNADADTLETSPPAYHTLFSIFYYPITGIVVNNNINPNNPLTSTMQHMIWCYCCRKRVPIRVKKDHFLIRFFAIFMLVIFFGPFFWIPLRHFHSTSIYCSKCQHWIRHFTKEDKIEQQRIQRQIREQQRQTLQQSQIRHNN</sequence>
<keyword evidence="4" id="KW-1185">Reference proteome</keyword>